<proteinExistence type="predicted"/>
<feature type="chain" id="PRO_5046770218" description="Lipoprotein" evidence="1">
    <location>
        <begin position="17"/>
        <end position="219"/>
    </location>
</feature>
<gene>
    <name evidence="2" type="ORF">RS3R1_19390</name>
</gene>
<reference evidence="2" key="2">
    <citation type="submission" date="2022-11" db="EMBL/GenBank/DDBJ databases">
        <title>Draft genome sequencing of Pseudomonas atacamensis RS3R1.</title>
        <authorList>
            <person name="Furuya T."/>
            <person name="Kaneko H."/>
        </authorList>
    </citation>
    <scope>NUCLEOTIDE SEQUENCE</scope>
    <source>
        <strain evidence="2">RS3R-1</strain>
    </source>
</reference>
<keyword evidence="3" id="KW-1185">Reference proteome</keyword>
<evidence type="ECO:0000313" key="2">
    <source>
        <dbReference type="EMBL" id="GLH42851.1"/>
    </source>
</evidence>
<dbReference type="Proteomes" id="UP001145022">
    <property type="component" value="Unassembled WGS sequence"/>
</dbReference>
<sequence length="219" mass="24017">MYMFQLFKLGAAVVLAATLSGCITESASWVSEPLQPKASEPVSYLVGSIGPQSLKQSAADNQRIFFRKRGSEYGAAGVWKMAGAYSTPQDVQDGVGAASVFVLPLKPGDYEFYDFQFFSARYQPGLGTVFTSREAREKFNLPMRLEPGKAYYIGEFRSFCLTAGFCAFRWSDQNARDALIAQRLAPGLPTLQPLKLDLNRAQPYIFTGPIPGIAVDAKP</sequence>
<evidence type="ECO:0000256" key="1">
    <source>
        <dbReference type="SAM" id="SignalP"/>
    </source>
</evidence>
<protein>
    <recommendedName>
        <fullName evidence="4">Lipoprotein</fullName>
    </recommendedName>
</protein>
<dbReference type="EMBL" id="BSCQ01000030">
    <property type="protein sequence ID" value="GLH42851.1"/>
    <property type="molecule type" value="Genomic_DNA"/>
</dbReference>
<keyword evidence="1" id="KW-0732">Signal</keyword>
<evidence type="ECO:0008006" key="4">
    <source>
        <dbReference type="Google" id="ProtNLM"/>
    </source>
</evidence>
<organism evidence="2 3">
    <name type="scientific">Pseudomonas atacamensis</name>
    <dbReference type="NCBI Taxonomy" id="2565368"/>
    <lineage>
        <taxon>Bacteria</taxon>
        <taxon>Pseudomonadati</taxon>
        <taxon>Pseudomonadota</taxon>
        <taxon>Gammaproteobacteria</taxon>
        <taxon>Pseudomonadales</taxon>
        <taxon>Pseudomonadaceae</taxon>
        <taxon>Pseudomonas</taxon>
    </lineage>
</organism>
<feature type="signal peptide" evidence="1">
    <location>
        <begin position="1"/>
        <end position="16"/>
    </location>
</feature>
<accession>A0ABQ5PH74</accession>
<comment type="caution">
    <text evidence="2">The sequence shown here is derived from an EMBL/GenBank/DDBJ whole genome shotgun (WGS) entry which is preliminary data.</text>
</comment>
<name>A0ABQ5PH74_9PSED</name>
<reference evidence="2" key="3">
    <citation type="journal article" date="2023" name="J. Biotechnol.">
        <title>Draft Genome Sequences of Endophytic Pseudomonas Strains, Isolated from the Interior of Brassicaceae Plants.</title>
        <authorList>
            <person name="Kaneko H."/>
            <person name="Furuya T."/>
        </authorList>
    </citation>
    <scope>NUCLEOTIDE SEQUENCE</scope>
    <source>
        <strain evidence="2">RS3R-1</strain>
    </source>
</reference>
<reference evidence="2" key="1">
    <citation type="journal article" date="2021" name="Sci. Rep.">
        <title>An efficient direct screening system for microorganisms that activate plant immune responses based on plant-microbe interactions using cultured plant cells.</title>
        <authorList>
            <person name="Kurokawa M."/>
            <person name="Nakano M."/>
            <person name="Kitahata N."/>
            <person name="Kuchitsu K."/>
            <person name="Furuya T."/>
        </authorList>
    </citation>
    <scope>NUCLEOTIDE SEQUENCE</scope>
    <source>
        <strain evidence="2">RS3R-1</strain>
    </source>
</reference>
<evidence type="ECO:0000313" key="3">
    <source>
        <dbReference type="Proteomes" id="UP001145022"/>
    </source>
</evidence>